<keyword evidence="1" id="KW-0805">Transcription regulation</keyword>
<dbReference type="EMBL" id="CP047962">
    <property type="protein sequence ID" value="QHQ50239.1"/>
    <property type="molecule type" value="Genomic_DNA"/>
</dbReference>
<keyword evidence="2" id="KW-0238">DNA-binding</keyword>
<reference evidence="5 6" key="1">
    <citation type="submission" date="2020-01" db="EMBL/GenBank/DDBJ databases">
        <title>Complete genome of Aeromonas media MC64.</title>
        <authorList>
            <person name="Cao G."/>
            <person name="Fu J."/>
            <person name="Zhong C."/>
        </authorList>
    </citation>
    <scope>NUCLEOTIDE SEQUENCE [LARGE SCALE GENOMIC DNA]</scope>
    <source>
        <strain evidence="5 6">MC64</strain>
    </source>
</reference>
<proteinExistence type="predicted"/>
<gene>
    <name evidence="5" type="ORF">GWI30_04145</name>
</gene>
<evidence type="ECO:0000256" key="2">
    <source>
        <dbReference type="ARBA" id="ARBA00023125"/>
    </source>
</evidence>
<evidence type="ECO:0000313" key="5">
    <source>
        <dbReference type="EMBL" id="QHQ50239.1"/>
    </source>
</evidence>
<dbReference type="CDD" id="cd01392">
    <property type="entry name" value="HTH_LacI"/>
    <property type="match status" value="1"/>
</dbReference>
<dbReference type="SUPFAM" id="SSF47413">
    <property type="entry name" value="lambda repressor-like DNA-binding domains"/>
    <property type="match status" value="1"/>
</dbReference>
<dbReference type="GO" id="GO:0003700">
    <property type="term" value="F:DNA-binding transcription factor activity"/>
    <property type="evidence" value="ECO:0007669"/>
    <property type="project" value="TreeGrafter"/>
</dbReference>
<evidence type="ECO:0000259" key="4">
    <source>
        <dbReference type="PROSITE" id="PS50932"/>
    </source>
</evidence>
<dbReference type="InterPro" id="IPR010982">
    <property type="entry name" value="Lambda_DNA-bd_dom_sf"/>
</dbReference>
<evidence type="ECO:0000256" key="1">
    <source>
        <dbReference type="ARBA" id="ARBA00023015"/>
    </source>
</evidence>
<dbReference type="Gene3D" id="1.10.260.40">
    <property type="entry name" value="lambda repressor-like DNA-binding domains"/>
    <property type="match status" value="1"/>
</dbReference>
<dbReference type="PANTHER" id="PTHR30146:SF145">
    <property type="entry name" value="RIBOSE OPERON REPRESSOR"/>
    <property type="match status" value="1"/>
</dbReference>
<dbReference type="Gene3D" id="3.40.50.2300">
    <property type="match status" value="2"/>
</dbReference>
<protein>
    <submittedName>
        <fullName evidence="5">Substrate-binding domain-containing protein</fullName>
    </submittedName>
</protein>
<evidence type="ECO:0000256" key="3">
    <source>
        <dbReference type="ARBA" id="ARBA00023163"/>
    </source>
</evidence>
<dbReference type="InterPro" id="IPR028082">
    <property type="entry name" value="Peripla_BP_I"/>
</dbReference>
<dbReference type="CDD" id="cd06288">
    <property type="entry name" value="PBP1_sucrose_transcription_regulator"/>
    <property type="match status" value="1"/>
</dbReference>
<dbReference type="InterPro" id="IPR000843">
    <property type="entry name" value="HTH_LacI"/>
</dbReference>
<evidence type="ECO:0000313" key="6">
    <source>
        <dbReference type="Proteomes" id="UP000463871"/>
    </source>
</evidence>
<sequence length="346" mass="38609">MNNKRITMSAIAAAAGVSQSTVSLVLNGSTTIKLADETRRRVLEKAVELGYQHKRAEHLPRGPSARKIAFVFNGLTSYDPFLDAINACNERAWEADRMLVTFDYRNSAELTRLIEQEINQGDYLGMIFASSMTRQLAEMELSPQVPTVLLNCYLEATSLPERYSILPADKLAGYKVTAHLLDQGCKRVALIQGEPWMEANSLRLEGYRQALINHDLIPEPQWVRVGNWSLHEAYEQTRQLLALPQPPDGIFCCSDYMAQGCYQAIAEAGLRIPEDILVAGHDNQMLASEMEPPLSSIELPYDEMGKQAVDTLLQLAQGEKPIALQMKLEGELLIRASTRGRPVNHV</sequence>
<dbReference type="AlphaFoldDB" id="A0AAE6VMM2"/>
<dbReference type="Pfam" id="PF13377">
    <property type="entry name" value="Peripla_BP_3"/>
    <property type="match status" value="1"/>
</dbReference>
<keyword evidence="3" id="KW-0804">Transcription</keyword>
<dbReference type="PANTHER" id="PTHR30146">
    <property type="entry name" value="LACI-RELATED TRANSCRIPTIONAL REPRESSOR"/>
    <property type="match status" value="1"/>
</dbReference>
<dbReference type="SMART" id="SM00354">
    <property type="entry name" value="HTH_LACI"/>
    <property type="match status" value="1"/>
</dbReference>
<name>A0AAE6VMM2_AERME</name>
<dbReference type="InterPro" id="IPR046335">
    <property type="entry name" value="LacI/GalR-like_sensor"/>
</dbReference>
<dbReference type="Proteomes" id="UP000463871">
    <property type="component" value="Chromosome"/>
</dbReference>
<dbReference type="PROSITE" id="PS50932">
    <property type="entry name" value="HTH_LACI_2"/>
    <property type="match status" value="1"/>
</dbReference>
<dbReference type="Pfam" id="PF00356">
    <property type="entry name" value="LacI"/>
    <property type="match status" value="1"/>
</dbReference>
<feature type="domain" description="HTH lacI-type" evidence="4">
    <location>
        <begin position="6"/>
        <end position="70"/>
    </location>
</feature>
<organism evidence="5 6">
    <name type="scientific">Aeromonas media</name>
    <dbReference type="NCBI Taxonomy" id="651"/>
    <lineage>
        <taxon>Bacteria</taxon>
        <taxon>Pseudomonadati</taxon>
        <taxon>Pseudomonadota</taxon>
        <taxon>Gammaproteobacteria</taxon>
        <taxon>Aeromonadales</taxon>
        <taxon>Aeromonadaceae</taxon>
        <taxon>Aeromonas</taxon>
    </lineage>
</organism>
<accession>A0AAE6VMM2</accession>
<dbReference type="GO" id="GO:0000976">
    <property type="term" value="F:transcription cis-regulatory region binding"/>
    <property type="evidence" value="ECO:0007669"/>
    <property type="project" value="TreeGrafter"/>
</dbReference>
<dbReference type="SUPFAM" id="SSF53822">
    <property type="entry name" value="Periplasmic binding protein-like I"/>
    <property type="match status" value="1"/>
</dbReference>
<dbReference type="RefSeq" id="WP_005326773.1">
    <property type="nucleotide sequence ID" value="NZ_CAAKNK010000003.1"/>
</dbReference>